<dbReference type="Gene3D" id="3.30.450.20">
    <property type="entry name" value="PAS domain"/>
    <property type="match status" value="2"/>
</dbReference>
<dbReference type="SMART" id="SM00304">
    <property type="entry name" value="HAMP"/>
    <property type="match status" value="1"/>
</dbReference>
<dbReference type="PANTHER" id="PTHR32089">
    <property type="entry name" value="METHYL-ACCEPTING CHEMOTAXIS PROTEIN MCPB"/>
    <property type="match status" value="1"/>
</dbReference>
<gene>
    <name evidence="13" type="ORF">SAMN05421730_101422</name>
</gene>
<dbReference type="InterPro" id="IPR029151">
    <property type="entry name" value="Sensor-like_sf"/>
</dbReference>
<evidence type="ECO:0000256" key="9">
    <source>
        <dbReference type="PROSITE-ProRule" id="PRU00284"/>
    </source>
</evidence>
<evidence type="ECO:0000256" key="6">
    <source>
        <dbReference type="ARBA" id="ARBA00023136"/>
    </source>
</evidence>
<reference evidence="13 14" key="1">
    <citation type="submission" date="2016-09" db="EMBL/GenBank/DDBJ databases">
        <authorList>
            <person name="Capua I."/>
            <person name="De Benedictis P."/>
            <person name="Joannis T."/>
            <person name="Lombin L.H."/>
            <person name="Cattoli G."/>
        </authorList>
    </citation>
    <scope>NUCLEOTIDE SEQUENCE [LARGE SCALE GENOMIC DNA]</scope>
    <source>
        <strain evidence="13 14">GluBS11</strain>
    </source>
</reference>
<proteinExistence type="inferred from homology"/>
<comment type="subcellular location">
    <subcellularLocation>
        <location evidence="1">Cell membrane</location>
        <topology evidence="1">Multi-pass membrane protein</topology>
    </subcellularLocation>
</comment>
<dbReference type="AlphaFoldDB" id="A0A1D3TUR9"/>
<keyword evidence="6 10" id="KW-0472">Membrane</keyword>
<dbReference type="EMBL" id="FMKA01000014">
    <property type="protein sequence ID" value="SCP97821.1"/>
    <property type="molecule type" value="Genomic_DNA"/>
</dbReference>
<dbReference type="PANTHER" id="PTHR32089:SF114">
    <property type="entry name" value="METHYL-ACCEPTING CHEMOTAXIS PROTEIN MCPB"/>
    <property type="match status" value="1"/>
</dbReference>
<dbReference type="SUPFAM" id="SSF58104">
    <property type="entry name" value="Methyl-accepting chemotaxis protein (MCP) signaling domain"/>
    <property type="match status" value="1"/>
</dbReference>
<evidence type="ECO:0000256" key="1">
    <source>
        <dbReference type="ARBA" id="ARBA00004651"/>
    </source>
</evidence>
<evidence type="ECO:0000256" key="3">
    <source>
        <dbReference type="ARBA" id="ARBA00022500"/>
    </source>
</evidence>
<dbReference type="CDD" id="cd06225">
    <property type="entry name" value="HAMP"/>
    <property type="match status" value="1"/>
</dbReference>
<evidence type="ECO:0000256" key="8">
    <source>
        <dbReference type="ARBA" id="ARBA00029447"/>
    </source>
</evidence>
<keyword evidence="7 9" id="KW-0807">Transducer</keyword>
<keyword evidence="2" id="KW-1003">Cell membrane</keyword>
<dbReference type="Pfam" id="PF00672">
    <property type="entry name" value="HAMP"/>
    <property type="match status" value="1"/>
</dbReference>
<dbReference type="Pfam" id="PF02743">
    <property type="entry name" value="dCache_1"/>
    <property type="match status" value="1"/>
</dbReference>
<evidence type="ECO:0000256" key="4">
    <source>
        <dbReference type="ARBA" id="ARBA00022692"/>
    </source>
</evidence>
<dbReference type="Proteomes" id="UP000199315">
    <property type="component" value="Unassembled WGS sequence"/>
</dbReference>
<evidence type="ECO:0000256" key="5">
    <source>
        <dbReference type="ARBA" id="ARBA00022989"/>
    </source>
</evidence>
<name>A0A1D3TUR9_9FIRM</name>
<dbReference type="InterPro" id="IPR003660">
    <property type="entry name" value="HAMP_dom"/>
</dbReference>
<keyword evidence="3" id="KW-0145">Chemotaxis</keyword>
<dbReference type="GO" id="GO:0006935">
    <property type="term" value="P:chemotaxis"/>
    <property type="evidence" value="ECO:0007669"/>
    <property type="project" value="UniProtKB-KW"/>
</dbReference>
<dbReference type="STRING" id="1619234.SAMN05421730_101422"/>
<evidence type="ECO:0000256" key="10">
    <source>
        <dbReference type="SAM" id="Phobius"/>
    </source>
</evidence>
<dbReference type="PROSITE" id="PS50885">
    <property type="entry name" value="HAMP"/>
    <property type="match status" value="1"/>
</dbReference>
<dbReference type="CDD" id="cd12913">
    <property type="entry name" value="PDC1_MCP_like"/>
    <property type="match status" value="1"/>
</dbReference>
<dbReference type="CDD" id="cd12912">
    <property type="entry name" value="PDC2_MCP_like"/>
    <property type="match status" value="1"/>
</dbReference>
<sequence>MIALCVLPLIILGMGSYQQLKSKLDEKLRLTSTQTLSQINESLQEYFNGMTQLISVATDNYHINHINEGDHITYAIDLPKNMKENNADILNVYYGLADKGIHIYPETELPDDYDPTTRPWYQDAVAKEGNVILTTPYEDASTGDNVITIAKAVVSNGKVIGVIAMDCSLSTLTEKIGQKKVGNSGYIFLADQEGKIIAHPNSELINTDTAAKLSFWSQAKKNDSGFVDYNYNDENKFGVFQTNAITGWKLVATLDDEELTDDTKSILNTTFIIIALMALISIGVSVFISSGISKNISMLMYVFSKASHGDFTVTIKTKTKDEFKDLAESFNIMIKDVSNLLGNVIRSAETVEETSSHLASMSSEATLAVGEVAKAIDEVSRGAITQAEETQEGVNGMERLSVKLDEINGNSDEMDLIANNTKALSSNGLIMVETLIEKSNKTKAATDEVNRIIGDMYESSLQISNISDALAAITAQTNLLSLNASIEAARAGEAGRGFAVVASEIRNLAEQSKNSTEEIKAIIEDIQSKASSVAESIKGTNFVVQEQDVAVVETQQIFDKILNSISEMANKVREIRESIKITNENKSALLSSMENISAVSQETASASEEVTASTEEINATMEEFTRYSENLKNVADQLGVEVGKFVIQK</sequence>
<feature type="domain" description="HAMP" evidence="12">
    <location>
        <begin position="290"/>
        <end position="342"/>
    </location>
</feature>
<keyword evidence="5 10" id="KW-1133">Transmembrane helix</keyword>
<comment type="similarity">
    <text evidence="8">Belongs to the methyl-accepting chemotaxis (MCP) protein family.</text>
</comment>
<feature type="domain" description="Methyl-accepting transducer" evidence="11">
    <location>
        <begin position="361"/>
        <end position="618"/>
    </location>
</feature>
<dbReference type="PROSITE" id="PS50111">
    <property type="entry name" value="CHEMOTAXIS_TRANSDUC_2"/>
    <property type="match status" value="1"/>
</dbReference>
<evidence type="ECO:0000313" key="14">
    <source>
        <dbReference type="Proteomes" id="UP000199315"/>
    </source>
</evidence>
<evidence type="ECO:0000256" key="7">
    <source>
        <dbReference type="ARBA" id="ARBA00023224"/>
    </source>
</evidence>
<dbReference type="InterPro" id="IPR004089">
    <property type="entry name" value="MCPsignal_dom"/>
</dbReference>
<evidence type="ECO:0000256" key="2">
    <source>
        <dbReference type="ARBA" id="ARBA00022475"/>
    </source>
</evidence>
<dbReference type="SUPFAM" id="SSF103190">
    <property type="entry name" value="Sensory domain-like"/>
    <property type="match status" value="1"/>
</dbReference>
<accession>A0A1D3TUR9</accession>
<evidence type="ECO:0000259" key="11">
    <source>
        <dbReference type="PROSITE" id="PS50111"/>
    </source>
</evidence>
<dbReference type="GO" id="GO:0007165">
    <property type="term" value="P:signal transduction"/>
    <property type="evidence" value="ECO:0007669"/>
    <property type="project" value="UniProtKB-KW"/>
</dbReference>
<evidence type="ECO:0000313" key="13">
    <source>
        <dbReference type="EMBL" id="SCP97821.1"/>
    </source>
</evidence>
<keyword evidence="4 10" id="KW-0812">Transmembrane</keyword>
<protein>
    <submittedName>
        <fullName evidence="13">Methyl-accepting chemotaxis protein</fullName>
    </submittedName>
</protein>
<dbReference type="Pfam" id="PF00015">
    <property type="entry name" value="MCPsignal"/>
    <property type="match status" value="1"/>
</dbReference>
<feature type="transmembrane region" description="Helical" evidence="10">
    <location>
        <begin position="271"/>
        <end position="292"/>
    </location>
</feature>
<dbReference type="Gene3D" id="1.10.8.500">
    <property type="entry name" value="HAMP domain in histidine kinase"/>
    <property type="match status" value="1"/>
</dbReference>
<dbReference type="GO" id="GO:0005886">
    <property type="term" value="C:plasma membrane"/>
    <property type="evidence" value="ECO:0007669"/>
    <property type="project" value="UniProtKB-SubCell"/>
</dbReference>
<organism evidence="13 14">
    <name type="scientific">Anaerobium acetethylicum</name>
    <dbReference type="NCBI Taxonomy" id="1619234"/>
    <lineage>
        <taxon>Bacteria</taxon>
        <taxon>Bacillati</taxon>
        <taxon>Bacillota</taxon>
        <taxon>Clostridia</taxon>
        <taxon>Lachnospirales</taxon>
        <taxon>Lachnospiraceae</taxon>
        <taxon>Anaerobium</taxon>
    </lineage>
</organism>
<dbReference type="InterPro" id="IPR033479">
    <property type="entry name" value="dCache_1"/>
</dbReference>
<dbReference type="SMART" id="SM00283">
    <property type="entry name" value="MA"/>
    <property type="match status" value="1"/>
</dbReference>
<evidence type="ECO:0000259" key="12">
    <source>
        <dbReference type="PROSITE" id="PS50885"/>
    </source>
</evidence>
<dbReference type="Gene3D" id="1.10.287.950">
    <property type="entry name" value="Methyl-accepting chemotaxis protein"/>
    <property type="match status" value="1"/>
</dbReference>
<keyword evidence="14" id="KW-1185">Reference proteome</keyword>